<dbReference type="InterPro" id="IPR023614">
    <property type="entry name" value="Porin_dom_sf"/>
</dbReference>
<dbReference type="eggNOG" id="COG3111">
    <property type="taxonomic scope" value="Bacteria"/>
</dbReference>
<dbReference type="EMBL" id="CP000284">
    <property type="protein sequence ID" value="ABE48428.1"/>
    <property type="molecule type" value="Genomic_DNA"/>
</dbReference>
<keyword evidence="3" id="KW-1185">Reference proteome</keyword>
<feature type="chain" id="PRO_5004190080" evidence="1">
    <location>
        <begin position="28"/>
        <end position="382"/>
    </location>
</feature>
<dbReference type="Proteomes" id="UP000002440">
    <property type="component" value="Chromosome"/>
</dbReference>
<evidence type="ECO:0000313" key="3">
    <source>
        <dbReference type="Proteomes" id="UP000002440"/>
    </source>
</evidence>
<dbReference type="KEGG" id="mfa:Mfla_0157"/>
<evidence type="ECO:0000313" key="2">
    <source>
        <dbReference type="EMBL" id="ABE48428.1"/>
    </source>
</evidence>
<accession>Q1H509</accession>
<dbReference type="RefSeq" id="WP_011478525.1">
    <property type="nucleotide sequence ID" value="NC_007947.1"/>
</dbReference>
<proteinExistence type="predicted"/>
<reference evidence="2 3" key="1">
    <citation type="submission" date="2006-03" db="EMBL/GenBank/DDBJ databases">
        <title>Complete sequence of Methylobacillus flagellatus KT.</title>
        <authorList>
            <consortium name="US DOE Joint Genome Institute"/>
            <person name="Copeland A."/>
            <person name="Lucas S."/>
            <person name="Lapidus A."/>
            <person name="Barry K."/>
            <person name="Detter J.C."/>
            <person name="Glavina del Rio T."/>
            <person name="Hammon N."/>
            <person name="Israni S."/>
            <person name="Dalin E."/>
            <person name="Tice H."/>
            <person name="Pitluck S."/>
            <person name="Brettin T."/>
            <person name="Bruce D."/>
            <person name="Han C."/>
            <person name="Tapia R."/>
            <person name="Saunders E."/>
            <person name="Gilna P."/>
            <person name="Schmutz J."/>
            <person name="Larimer F."/>
            <person name="Land M."/>
            <person name="Kyrpides N."/>
            <person name="Anderson I."/>
            <person name="Richardson P."/>
        </authorList>
    </citation>
    <scope>NUCLEOTIDE SEQUENCE [LARGE SCALE GENOMIC DNA]</scope>
    <source>
        <strain evidence="3">KT / ATCC 51484 / DSM 6875</strain>
    </source>
</reference>
<dbReference type="HOGENOM" id="CLU_045661_0_0_4"/>
<dbReference type="Gene3D" id="2.40.160.10">
    <property type="entry name" value="Porin"/>
    <property type="match status" value="1"/>
</dbReference>
<gene>
    <name evidence="2" type="ordered locus">Mfla_0157</name>
</gene>
<dbReference type="AlphaFoldDB" id="Q1H509"/>
<dbReference type="SUPFAM" id="SSF56935">
    <property type="entry name" value="Porins"/>
    <property type="match status" value="1"/>
</dbReference>
<organism evidence="2 3">
    <name type="scientific">Methylobacillus flagellatus (strain ATCC 51484 / DSM 6875 / VKM B-1610 / KT)</name>
    <dbReference type="NCBI Taxonomy" id="265072"/>
    <lineage>
        <taxon>Bacteria</taxon>
        <taxon>Pseudomonadati</taxon>
        <taxon>Pseudomonadota</taxon>
        <taxon>Betaproteobacteria</taxon>
        <taxon>Nitrosomonadales</taxon>
        <taxon>Methylophilaceae</taxon>
        <taxon>Methylobacillus</taxon>
    </lineage>
</organism>
<name>Q1H509_METFK</name>
<dbReference type="PROSITE" id="PS51257">
    <property type="entry name" value="PROKAR_LIPOPROTEIN"/>
    <property type="match status" value="1"/>
</dbReference>
<feature type="signal peptide" evidence="1">
    <location>
        <begin position="1"/>
        <end position="27"/>
    </location>
</feature>
<evidence type="ECO:0000256" key="1">
    <source>
        <dbReference type="SAM" id="SignalP"/>
    </source>
</evidence>
<dbReference type="OrthoDB" id="9771991at2"/>
<dbReference type="STRING" id="265072.Mfla_0157"/>
<protein>
    <submittedName>
        <fullName evidence="2">Short chain amide porin</fullName>
    </submittedName>
</protein>
<sequence length="382" mass="42498">MKNRLGSNILPSVMLACSMGFASTAQAGGTINFGEDKWISLGFGIRTTFTSTEDAAPNASSRSKDFELDIARIYLSGSLNQYIKGTVTLDKIGDDDFRVIDAYGQLEFMPEFNIWVGLLLPPSDRVNMNGHFFMNGWSFPGVVSQYQNKQTGRDNGILFWGKVLDKRLVYSAGIYEGNQASSFAGNNILDPNRSDNLMYAGRLQYDFWEANLDPGFYTSSAYFGKDVLSLGFSGRYQKDAVGSVIARDDYLGYNVDFLLEKVLPGGVLDIEAAAYRYDFDNDAVLAGMDINGVSRVQAGKAYLGVLSWMFPQTVGWGRFQPYTRYQKFAADGNASLDVREYDIGLNYIIDGHNARISGVYTKNKTENQDSYDKFVVGLQLQF</sequence>
<keyword evidence="1" id="KW-0732">Signal</keyword>